<feature type="transmembrane region" description="Helical" evidence="1">
    <location>
        <begin position="155"/>
        <end position="177"/>
    </location>
</feature>
<feature type="transmembrane region" description="Helical" evidence="1">
    <location>
        <begin position="62"/>
        <end position="83"/>
    </location>
</feature>
<evidence type="ECO:0000256" key="1">
    <source>
        <dbReference type="SAM" id="Phobius"/>
    </source>
</evidence>
<keyword evidence="3" id="KW-1185">Reference proteome</keyword>
<evidence type="ECO:0000313" key="3">
    <source>
        <dbReference type="Proteomes" id="UP000664034"/>
    </source>
</evidence>
<dbReference type="EMBL" id="JAFMYV010000002">
    <property type="protein sequence ID" value="MBO0935910.1"/>
    <property type="molecule type" value="Genomic_DNA"/>
</dbReference>
<feature type="transmembrane region" description="Helical" evidence="1">
    <location>
        <begin position="115"/>
        <end position="135"/>
    </location>
</feature>
<dbReference type="RefSeq" id="WP_207363469.1">
    <property type="nucleotide sequence ID" value="NZ_JAFMYV010000002.1"/>
</dbReference>
<organism evidence="2 3">
    <name type="scientific">Fibrella rubiginis</name>
    <dbReference type="NCBI Taxonomy" id="2817060"/>
    <lineage>
        <taxon>Bacteria</taxon>
        <taxon>Pseudomonadati</taxon>
        <taxon>Bacteroidota</taxon>
        <taxon>Cytophagia</taxon>
        <taxon>Cytophagales</taxon>
        <taxon>Spirosomataceae</taxon>
        <taxon>Fibrella</taxon>
    </lineage>
</organism>
<keyword evidence="1" id="KW-1133">Transmembrane helix</keyword>
<gene>
    <name evidence="2" type="ORF">J2I47_05060</name>
</gene>
<proteinExistence type="predicted"/>
<keyword evidence="1" id="KW-0812">Transmembrane</keyword>
<feature type="transmembrane region" description="Helical" evidence="1">
    <location>
        <begin position="36"/>
        <end position="56"/>
    </location>
</feature>
<evidence type="ECO:0000313" key="2">
    <source>
        <dbReference type="EMBL" id="MBO0935910.1"/>
    </source>
</evidence>
<reference evidence="2" key="1">
    <citation type="submission" date="2021-03" db="EMBL/GenBank/DDBJ databases">
        <title>Fibrella sp. HMF5335 genome sequencing and assembly.</title>
        <authorList>
            <person name="Kang H."/>
            <person name="Kim H."/>
            <person name="Bae S."/>
            <person name="Joh K."/>
        </authorList>
    </citation>
    <scope>NUCLEOTIDE SEQUENCE</scope>
    <source>
        <strain evidence="2">HMF5335</strain>
    </source>
</reference>
<feature type="transmembrane region" description="Helical" evidence="1">
    <location>
        <begin position="90"/>
        <end position="109"/>
    </location>
</feature>
<feature type="transmembrane region" description="Helical" evidence="1">
    <location>
        <begin position="6"/>
        <end position="24"/>
    </location>
</feature>
<dbReference type="AlphaFoldDB" id="A0A939GFM9"/>
<protein>
    <submittedName>
        <fullName evidence="2">Uncharacterized protein</fullName>
    </submittedName>
</protein>
<dbReference type="Proteomes" id="UP000664034">
    <property type="component" value="Unassembled WGS sequence"/>
</dbReference>
<keyword evidence="1" id="KW-0472">Membrane</keyword>
<feature type="transmembrane region" description="Helical" evidence="1">
    <location>
        <begin position="183"/>
        <end position="208"/>
    </location>
</feature>
<name>A0A939GFM9_9BACT</name>
<comment type="caution">
    <text evidence="2">The sequence shown here is derived from an EMBL/GenBank/DDBJ whole genome shotgun (WGS) entry which is preliminary data.</text>
</comment>
<accession>A0A939GFM9</accession>
<sequence length="225" mass="25826">MSNQLLIWYIGVAANVLPIVLGLWSWQRLNSPLRAIWGAFVVSGVLVISSLITRHLGITANALYYLGPVAYAWLYSVAFRSVVDNQRLQWPIRVFPVALMLLLGSMVMFRGVESFSVWGYVASDSWVICLSLVWFNEQLAHRPDQSLRATPWFWINMMLLLEKLYSLFFALTGQWLYGYHEQLFNVLLMVVSPLIIWGNALMACMGIWKQQQLTKQPAHQPVMTE</sequence>